<name>A0A0D8Y630_DICVI</name>
<dbReference type="InterPro" id="IPR046448">
    <property type="entry name" value="ECSIT_N"/>
</dbReference>
<evidence type="ECO:0000313" key="13">
    <source>
        <dbReference type="EMBL" id="KJH50036.1"/>
    </source>
</evidence>
<dbReference type="GO" id="GO:0007178">
    <property type="term" value="P:cell surface receptor protein serine/threonine kinase signaling pathway"/>
    <property type="evidence" value="ECO:0007669"/>
    <property type="project" value="TreeGrafter"/>
</dbReference>
<dbReference type="OrthoDB" id="10064298at2759"/>
<dbReference type="PANTHER" id="PTHR13113">
    <property type="entry name" value="ECSIT EVOLUTIONARILY CONSERVED SIGNALING INTERMEDIATE IN TOLL PATHWAYS"/>
    <property type="match status" value="1"/>
</dbReference>
<keyword evidence="10" id="KW-0496">Mitochondrion</keyword>
<evidence type="ECO:0000256" key="1">
    <source>
        <dbReference type="ARBA" id="ARBA00004123"/>
    </source>
</evidence>
<dbReference type="InterPro" id="IPR011990">
    <property type="entry name" value="TPR-like_helical_dom_sf"/>
</dbReference>
<dbReference type="InterPro" id="IPR010418">
    <property type="entry name" value="ECSIT"/>
</dbReference>
<keyword evidence="7" id="KW-0399">Innate immunity</keyword>
<keyword evidence="6" id="KW-0963">Cytoplasm</keyword>
<evidence type="ECO:0000256" key="11">
    <source>
        <dbReference type="ARBA" id="ARBA00023242"/>
    </source>
</evidence>
<proteinExistence type="inferred from homology"/>
<comment type="subcellular location">
    <subcellularLocation>
        <location evidence="3">Cytoplasm</location>
    </subcellularLocation>
    <subcellularLocation>
        <location evidence="2">Mitochondrion</location>
    </subcellularLocation>
    <subcellularLocation>
        <location evidence="1">Nucleus</location>
    </subcellularLocation>
</comment>
<accession>A0A0D8Y630</accession>
<dbReference type="GO" id="GO:0005634">
    <property type="term" value="C:nucleus"/>
    <property type="evidence" value="ECO:0007669"/>
    <property type="project" value="UniProtKB-SubCell"/>
</dbReference>
<dbReference type="InterPro" id="IPR029342">
    <property type="entry name" value="ECIST_C"/>
</dbReference>
<keyword evidence="8" id="KW-0391">Immunity</keyword>
<feature type="domain" description="ECSIT C-terminal" evidence="12">
    <location>
        <begin position="221"/>
        <end position="343"/>
    </location>
</feature>
<dbReference type="SMART" id="SM01284">
    <property type="entry name" value="ECSIT_Cterm"/>
    <property type="match status" value="1"/>
</dbReference>
<evidence type="ECO:0000256" key="7">
    <source>
        <dbReference type="ARBA" id="ARBA00022588"/>
    </source>
</evidence>
<dbReference type="PANTHER" id="PTHR13113:SF1">
    <property type="entry name" value="EVOLUTIONARILY CONSERVED SIGNALING INTERMEDIATE IN TOLL PATHWAY, MITOCHONDRIAL"/>
    <property type="match status" value="1"/>
</dbReference>
<keyword evidence="14" id="KW-1185">Reference proteome</keyword>
<sequence>MGKVPPRSPKYYSSDASKKDSRHECYLVNVTQQFQSVPPPKRNKATFMAAISAFKEHNPRGHVEFINTALKFIKDYGIHKDLDVYKALLNVFPKGKMIPQNVFQRMFMHYPMQQICCVKVLDEMEWHGVQPDKEIHDIVVNVFGKWNYATKKIKRMLYWMPKLKHSNKYLDRRIVEGQLLSSAELAGIALKMMIPDPGTSVSLIKITQDDIVDGWLAFGQSSTQKKLINELSDGTEIFIDGPFRVYVMEHQVQYIVMSFKPTHEQQDDDFEVEEFEEDLSKLFIEWKNEKHKRFRSVHEQKNETILALGAMFRQDNTTASLWLERFQYENPSLSRFKTRIRLDKGAPYASS</sequence>
<evidence type="ECO:0000313" key="14">
    <source>
        <dbReference type="Proteomes" id="UP000053766"/>
    </source>
</evidence>
<evidence type="ECO:0000256" key="10">
    <source>
        <dbReference type="ARBA" id="ARBA00023128"/>
    </source>
</evidence>
<reference evidence="13 14" key="1">
    <citation type="submission" date="2013-11" db="EMBL/GenBank/DDBJ databases">
        <title>Draft genome of the bovine lungworm Dictyocaulus viviparus.</title>
        <authorList>
            <person name="Mitreva M."/>
        </authorList>
    </citation>
    <scope>NUCLEOTIDE SEQUENCE [LARGE SCALE GENOMIC DNA]</scope>
    <source>
        <strain evidence="13 14">HannoverDv2000</strain>
    </source>
</reference>
<dbReference type="STRING" id="29172.A0A0D8Y630"/>
<dbReference type="GO" id="GO:0045087">
    <property type="term" value="P:innate immune response"/>
    <property type="evidence" value="ECO:0007669"/>
    <property type="project" value="UniProtKB-KW"/>
</dbReference>
<comment type="similarity">
    <text evidence="4">Belongs to the ECSIT family.</text>
</comment>
<reference evidence="14" key="2">
    <citation type="journal article" date="2016" name="Sci. Rep.">
        <title>Dictyocaulus viviparus genome, variome and transcriptome elucidate lungworm biology and support future intervention.</title>
        <authorList>
            <person name="McNulty S.N."/>
            <person name="Strube C."/>
            <person name="Rosa B.A."/>
            <person name="Martin J.C."/>
            <person name="Tyagi R."/>
            <person name="Choi Y.J."/>
            <person name="Wang Q."/>
            <person name="Hallsworth Pepin K."/>
            <person name="Zhang X."/>
            <person name="Ozersky P."/>
            <person name="Wilson R.K."/>
            <person name="Sternberg P.W."/>
            <person name="Gasser R.B."/>
            <person name="Mitreva M."/>
        </authorList>
    </citation>
    <scope>NUCLEOTIDE SEQUENCE [LARGE SCALE GENOMIC DNA]</scope>
    <source>
        <strain evidence="14">HannoverDv2000</strain>
    </source>
</reference>
<gene>
    <name evidence="13" type="ORF">DICVIV_03837</name>
</gene>
<evidence type="ECO:0000259" key="12">
    <source>
        <dbReference type="SMART" id="SM01284"/>
    </source>
</evidence>
<evidence type="ECO:0000256" key="4">
    <source>
        <dbReference type="ARBA" id="ARBA00007674"/>
    </source>
</evidence>
<dbReference type="GO" id="GO:0005739">
    <property type="term" value="C:mitochondrion"/>
    <property type="evidence" value="ECO:0007669"/>
    <property type="project" value="UniProtKB-SubCell"/>
</dbReference>
<dbReference type="Pfam" id="PF06239">
    <property type="entry name" value="ECSIT_N"/>
    <property type="match status" value="1"/>
</dbReference>
<dbReference type="AlphaFoldDB" id="A0A0D8Y630"/>
<evidence type="ECO:0000256" key="3">
    <source>
        <dbReference type="ARBA" id="ARBA00004496"/>
    </source>
</evidence>
<dbReference type="Proteomes" id="UP000053766">
    <property type="component" value="Unassembled WGS sequence"/>
</dbReference>
<dbReference type="Pfam" id="PF14784">
    <property type="entry name" value="ECSIT_C"/>
    <property type="match status" value="1"/>
</dbReference>
<protein>
    <recommendedName>
        <fullName evidence="5">Evolutionarily conserved signaling intermediate in Toll pathway, mitochondrial</fullName>
    </recommendedName>
</protein>
<keyword evidence="11" id="KW-0539">Nucleus</keyword>
<keyword evidence="9" id="KW-0809">Transit peptide</keyword>
<dbReference type="EMBL" id="KN716217">
    <property type="protein sequence ID" value="KJH50036.1"/>
    <property type="molecule type" value="Genomic_DNA"/>
</dbReference>
<dbReference type="Gene3D" id="1.25.40.10">
    <property type="entry name" value="Tetratricopeptide repeat domain"/>
    <property type="match status" value="1"/>
</dbReference>
<evidence type="ECO:0000256" key="5">
    <source>
        <dbReference type="ARBA" id="ARBA00019998"/>
    </source>
</evidence>
<evidence type="ECO:0000256" key="9">
    <source>
        <dbReference type="ARBA" id="ARBA00022946"/>
    </source>
</evidence>
<evidence type="ECO:0000256" key="2">
    <source>
        <dbReference type="ARBA" id="ARBA00004173"/>
    </source>
</evidence>
<evidence type="ECO:0000256" key="8">
    <source>
        <dbReference type="ARBA" id="ARBA00022859"/>
    </source>
</evidence>
<evidence type="ECO:0000256" key="6">
    <source>
        <dbReference type="ARBA" id="ARBA00022490"/>
    </source>
</evidence>
<organism evidence="13 14">
    <name type="scientific">Dictyocaulus viviparus</name>
    <name type="common">Bovine lungworm</name>
    <dbReference type="NCBI Taxonomy" id="29172"/>
    <lineage>
        <taxon>Eukaryota</taxon>
        <taxon>Metazoa</taxon>
        <taxon>Ecdysozoa</taxon>
        <taxon>Nematoda</taxon>
        <taxon>Chromadorea</taxon>
        <taxon>Rhabditida</taxon>
        <taxon>Rhabditina</taxon>
        <taxon>Rhabditomorpha</taxon>
        <taxon>Strongyloidea</taxon>
        <taxon>Metastrongylidae</taxon>
        <taxon>Dictyocaulus</taxon>
    </lineage>
</organism>